<comment type="caution">
    <text evidence="2">The sequence shown here is derived from an EMBL/GenBank/DDBJ whole genome shotgun (WGS) entry which is preliminary data.</text>
</comment>
<protein>
    <submittedName>
        <fullName evidence="2">Uncharacterized protein</fullName>
    </submittedName>
</protein>
<reference evidence="2" key="1">
    <citation type="submission" date="2023-05" db="EMBL/GenBank/DDBJ databases">
        <authorList>
            <person name="Stuckert A."/>
        </authorList>
    </citation>
    <scope>NUCLEOTIDE SEQUENCE</scope>
</reference>
<evidence type="ECO:0000313" key="2">
    <source>
        <dbReference type="EMBL" id="CAI9581963.1"/>
    </source>
</evidence>
<organism evidence="2 3">
    <name type="scientific">Staurois parvus</name>
    <dbReference type="NCBI Taxonomy" id="386267"/>
    <lineage>
        <taxon>Eukaryota</taxon>
        <taxon>Metazoa</taxon>
        <taxon>Chordata</taxon>
        <taxon>Craniata</taxon>
        <taxon>Vertebrata</taxon>
        <taxon>Euteleostomi</taxon>
        <taxon>Amphibia</taxon>
        <taxon>Batrachia</taxon>
        <taxon>Anura</taxon>
        <taxon>Neobatrachia</taxon>
        <taxon>Ranoidea</taxon>
        <taxon>Ranidae</taxon>
        <taxon>Staurois</taxon>
    </lineage>
</organism>
<feature type="region of interest" description="Disordered" evidence="1">
    <location>
        <begin position="1"/>
        <end position="30"/>
    </location>
</feature>
<sequence>MKIHAATPPTQRNADSRVPLGNGTSPTLENATRLGTEVPVRAAFSKEVQGLFPCVLWALESIKKKWAVVPMQSAARTAACM</sequence>
<keyword evidence="3" id="KW-1185">Reference proteome</keyword>
<gene>
    <name evidence="2" type="ORF">SPARVUS_LOCUS9575016</name>
</gene>
<accession>A0ABN9EB81</accession>
<evidence type="ECO:0000313" key="3">
    <source>
        <dbReference type="Proteomes" id="UP001162483"/>
    </source>
</evidence>
<dbReference type="EMBL" id="CATNWA010015326">
    <property type="protein sequence ID" value="CAI9581963.1"/>
    <property type="molecule type" value="Genomic_DNA"/>
</dbReference>
<dbReference type="Proteomes" id="UP001162483">
    <property type="component" value="Unassembled WGS sequence"/>
</dbReference>
<evidence type="ECO:0000256" key="1">
    <source>
        <dbReference type="SAM" id="MobiDB-lite"/>
    </source>
</evidence>
<name>A0ABN9EB81_9NEOB</name>
<proteinExistence type="predicted"/>